<comment type="caution">
    <text evidence="1">The sequence shown here is derived from an EMBL/GenBank/DDBJ whole genome shotgun (WGS) entry which is preliminary data.</text>
</comment>
<keyword evidence="2" id="KW-1185">Reference proteome</keyword>
<dbReference type="Proteomes" id="UP000828941">
    <property type="component" value="Chromosome 3"/>
</dbReference>
<reference evidence="1 2" key="1">
    <citation type="journal article" date="2022" name="DNA Res.">
        <title>Chromosomal-level genome assembly of the orchid tree Bauhinia variegata (Leguminosae; Cercidoideae) supports the allotetraploid origin hypothesis of Bauhinia.</title>
        <authorList>
            <person name="Zhong Y."/>
            <person name="Chen Y."/>
            <person name="Zheng D."/>
            <person name="Pang J."/>
            <person name="Liu Y."/>
            <person name="Luo S."/>
            <person name="Meng S."/>
            <person name="Qian L."/>
            <person name="Wei D."/>
            <person name="Dai S."/>
            <person name="Zhou R."/>
        </authorList>
    </citation>
    <scope>NUCLEOTIDE SEQUENCE [LARGE SCALE GENOMIC DNA]</scope>
    <source>
        <strain evidence="1">BV-YZ2020</strain>
    </source>
</reference>
<organism evidence="1 2">
    <name type="scientific">Bauhinia variegata</name>
    <name type="common">Purple orchid tree</name>
    <name type="synonym">Phanera variegata</name>
    <dbReference type="NCBI Taxonomy" id="167791"/>
    <lineage>
        <taxon>Eukaryota</taxon>
        <taxon>Viridiplantae</taxon>
        <taxon>Streptophyta</taxon>
        <taxon>Embryophyta</taxon>
        <taxon>Tracheophyta</taxon>
        <taxon>Spermatophyta</taxon>
        <taxon>Magnoliopsida</taxon>
        <taxon>eudicotyledons</taxon>
        <taxon>Gunneridae</taxon>
        <taxon>Pentapetalae</taxon>
        <taxon>rosids</taxon>
        <taxon>fabids</taxon>
        <taxon>Fabales</taxon>
        <taxon>Fabaceae</taxon>
        <taxon>Cercidoideae</taxon>
        <taxon>Cercideae</taxon>
        <taxon>Bauhiniinae</taxon>
        <taxon>Bauhinia</taxon>
    </lineage>
</organism>
<evidence type="ECO:0000313" key="2">
    <source>
        <dbReference type="Proteomes" id="UP000828941"/>
    </source>
</evidence>
<accession>A0ACB9PYB7</accession>
<evidence type="ECO:0000313" key="1">
    <source>
        <dbReference type="EMBL" id="KAI4352561.1"/>
    </source>
</evidence>
<sequence length="194" mass="22407">MDKTSHSDNSSTSLLFSLVYLFLYGSVFNKIQSLYSIFSVLLLLHFYSGNSKIRGEKQFSESELSHREKLLHGSREDDGKLGREEVKMIMKKLGLFCCPESEELEERYGSSDVSGLFEVQEPSLDEVKQAFDVFDKNRDGFIDAVELQRVLLILGVKEATELENCQKMIRNLDKNRDGRIDFNEFVKIMENSFY</sequence>
<dbReference type="EMBL" id="CM039428">
    <property type="protein sequence ID" value="KAI4352561.1"/>
    <property type="molecule type" value="Genomic_DNA"/>
</dbReference>
<name>A0ACB9PYB7_BAUVA</name>
<protein>
    <submittedName>
        <fullName evidence="1">Uncharacterized protein</fullName>
    </submittedName>
</protein>
<proteinExistence type="predicted"/>
<gene>
    <name evidence="1" type="ORF">L6164_006798</name>
</gene>